<organism evidence="1 2">
    <name type="scientific">Lecanicillium saksenae</name>
    <dbReference type="NCBI Taxonomy" id="468837"/>
    <lineage>
        <taxon>Eukaryota</taxon>
        <taxon>Fungi</taxon>
        <taxon>Dikarya</taxon>
        <taxon>Ascomycota</taxon>
        <taxon>Pezizomycotina</taxon>
        <taxon>Sordariomycetes</taxon>
        <taxon>Hypocreomycetidae</taxon>
        <taxon>Hypocreales</taxon>
        <taxon>Cordycipitaceae</taxon>
        <taxon>Lecanicillium</taxon>
    </lineage>
</organism>
<accession>A0ACC1QI35</accession>
<protein>
    <submittedName>
        <fullName evidence="1">Uncharacterized protein</fullName>
    </submittedName>
</protein>
<dbReference type="EMBL" id="JANAKD010001937">
    <property type="protein sequence ID" value="KAJ3475569.1"/>
    <property type="molecule type" value="Genomic_DNA"/>
</dbReference>
<reference evidence="1" key="1">
    <citation type="submission" date="2022-07" db="EMBL/GenBank/DDBJ databases">
        <title>Genome Sequence of Lecanicillium saksenae.</title>
        <authorList>
            <person name="Buettner E."/>
        </authorList>
    </citation>
    <scope>NUCLEOTIDE SEQUENCE</scope>
    <source>
        <strain evidence="1">VT-O1</strain>
    </source>
</reference>
<evidence type="ECO:0000313" key="1">
    <source>
        <dbReference type="EMBL" id="KAJ3475569.1"/>
    </source>
</evidence>
<name>A0ACC1QI35_9HYPO</name>
<proteinExistence type="predicted"/>
<comment type="caution">
    <text evidence="1">The sequence shown here is derived from an EMBL/GenBank/DDBJ whole genome shotgun (WGS) entry which is preliminary data.</text>
</comment>
<keyword evidence="2" id="KW-1185">Reference proteome</keyword>
<dbReference type="Proteomes" id="UP001148737">
    <property type="component" value="Unassembled WGS sequence"/>
</dbReference>
<gene>
    <name evidence="1" type="ORF">NLG97_g9412</name>
</gene>
<evidence type="ECO:0000313" key="2">
    <source>
        <dbReference type="Proteomes" id="UP001148737"/>
    </source>
</evidence>
<sequence length="100" mass="11211">MLKWLREMDRPKYGASKSIRLSFSERETSGLLRFPTAASRVGPSHCVYGAAQQTLLAVVTPQGVSRHLVEDGMTEDEIRRLEEEEAHLDSEIQRAGGGRR</sequence>